<organism evidence="2 3">
    <name type="scientific">Sinorhizobium americanum</name>
    <dbReference type="NCBI Taxonomy" id="194963"/>
    <lineage>
        <taxon>Bacteria</taxon>
        <taxon>Pseudomonadati</taxon>
        <taxon>Pseudomonadota</taxon>
        <taxon>Alphaproteobacteria</taxon>
        <taxon>Hyphomicrobiales</taxon>
        <taxon>Rhizobiaceae</taxon>
        <taxon>Sinorhizobium/Ensifer group</taxon>
        <taxon>Sinorhizobium</taxon>
    </lineage>
</organism>
<proteinExistence type="predicted"/>
<evidence type="ECO:0000313" key="3">
    <source>
        <dbReference type="Proteomes" id="UP000295043"/>
    </source>
</evidence>
<evidence type="ECO:0000256" key="1">
    <source>
        <dbReference type="SAM" id="MobiDB-lite"/>
    </source>
</evidence>
<accession>A0A4R2C1S6</accession>
<comment type="caution">
    <text evidence="2">The sequence shown here is derived from an EMBL/GenBank/DDBJ whole genome shotgun (WGS) entry which is preliminary data.</text>
</comment>
<dbReference type="EMBL" id="SLVU01000002">
    <property type="protein sequence ID" value="TCN34156.1"/>
    <property type="molecule type" value="Genomic_DNA"/>
</dbReference>
<evidence type="ECO:0000313" key="2">
    <source>
        <dbReference type="EMBL" id="TCN34156.1"/>
    </source>
</evidence>
<name>A0A4R2C1S6_9HYPH</name>
<feature type="region of interest" description="Disordered" evidence="1">
    <location>
        <begin position="74"/>
        <end position="97"/>
    </location>
</feature>
<reference evidence="2 3" key="1">
    <citation type="submission" date="2019-03" db="EMBL/GenBank/DDBJ databases">
        <title>Genomic Encyclopedia of Type Strains, Phase IV (KMG-V): Genome sequencing to study the core and pangenomes of soil and plant-associated prokaryotes.</title>
        <authorList>
            <person name="Whitman W."/>
        </authorList>
    </citation>
    <scope>NUCLEOTIDE SEQUENCE [LARGE SCALE GENOMIC DNA]</scope>
    <source>
        <strain evidence="2 3">23C40</strain>
    </source>
</reference>
<dbReference type="AlphaFoldDB" id="A0A4R2C1S6"/>
<dbReference type="Proteomes" id="UP000295043">
    <property type="component" value="Unassembled WGS sequence"/>
</dbReference>
<gene>
    <name evidence="2" type="ORF">EV184_102468</name>
</gene>
<sequence length="97" mass="10661">MLAIAFVTLAGFGFVFRIAAGIGSERSRDVVALLEPAFLVAADIAFVSPSIDQFALAHDETPLKLFLQENARGPKKMHRIRTLGETRKTSTRPQLSY</sequence>
<protein>
    <submittedName>
        <fullName evidence="2">Uncharacterized protein</fullName>
    </submittedName>
</protein>